<sequence length="81" mass="8930">MARGMLDVLTALPHDQIDPLGTEYVIERIQSSLAERDIPYSGKNGSFFGHIFDAFGSRLFHLGFGMFMVSTARLSIAPTIP</sequence>
<reference evidence="1" key="1">
    <citation type="submission" date="2018-10" db="EMBL/GenBank/DDBJ databases">
        <title>Effector identification in a new, highly contiguous assembly of the strawberry crown rot pathogen Phytophthora cactorum.</title>
        <authorList>
            <person name="Armitage A.D."/>
            <person name="Nellist C.F."/>
            <person name="Bates H."/>
            <person name="Vickerstaff R.J."/>
            <person name="Harrison R.J."/>
        </authorList>
    </citation>
    <scope>NUCLEOTIDE SEQUENCE</scope>
    <source>
        <strain evidence="1">4040</strain>
    </source>
</reference>
<evidence type="ECO:0000313" key="1">
    <source>
        <dbReference type="EMBL" id="KAG2896673.1"/>
    </source>
</evidence>
<gene>
    <name evidence="1" type="ORF">PC117_g22945</name>
</gene>
<evidence type="ECO:0000313" key="2">
    <source>
        <dbReference type="Proteomes" id="UP000736787"/>
    </source>
</evidence>
<comment type="caution">
    <text evidence="1">The sequence shown here is derived from an EMBL/GenBank/DDBJ whole genome shotgun (WGS) entry which is preliminary data.</text>
</comment>
<dbReference type="Proteomes" id="UP000736787">
    <property type="component" value="Unassembled WGS sequence"/>
</dbReference>
<dbReference type="EMBL" id="RCMK01001328">
    <property type="protein sequence ID" value="KAG2896673.1"/>
    <property type="molecule type" value="Genomic_DNA"/>
</dbReference>
<protein>
    <submittedName>
        <fullName evidence="1">Uncharacterized protein</fullName>
    </submittedName>
</protein>
<organism evidence="1 2">
    <name type="scientific">Phytophthora cactorum</name>
    <dbReference type="NCBI Taxonomy" id="29920"/>
    <lineage>
        <taxon>Eukaryota</taxon>
        <taxon>Sar</taxon>
        <taxon>Stramenopiles</taxon>
        <taxon>Oomycota</taxon>
        <taxon>Peronosporomycetes</taxon>
        <taxon>Peronosporales</taxon>
        <taxon>Peronosporaceae</taxon>
        <taxon>Phytophthora</taxon>
    </lineage>
</organism>
<proteinExistence type="predicted"/>
<name>A0A8T1B6Y9_9STRA</name>
<dbReference type="AlphaFoldDB" id="A0A8T1B6Y9"/>
<accession>A0A8T1B6Y9</accession>